<dbReference type="CDD" id="cd06533">
    <property type="entry name" value="Glyco_transf_WecG_TagA"/>
    <property type="match status" value="1"/>
</dbReference>
<evidence type="ECO:0000313" key="4">
    <source>
        <dbReference type="EMBL" id="NDY42542.1"/>
    </source>
</evidence>
<name>A0A6N9TMN3_DISTH</name>
<keyword evidence="3" id="KW-0812">Transmembrane</keyword>
<keyword evidence="3" id="KW-1133">Transmembrane helix</keyword>
<reference evidence="4 5" key="1">
    <citation type="submission" date="2020-02" db="EMBL/GenBank/DDBJ databases">
        <title>Comparative genomics of sulfur disproportionating microorganisms.</title>
        <authorList>
            <person name="Ward L.M."/>
            <person name="Bertran E."/>
            <person name="Johnston D.T."/>
        </authorList>
    </citation>
    <scope>NUCLEOTIDE SEQUENCE [LARGE SCALE GENOMIC DNA]</scope>
    <source>
        <strain evidence="4 5">DSM 100025</strain>
    </source>
</reference>
<keyword evidence="1" id="KW-0328">Glycosyltransferase</keyword>
<evidence type="ECO:0000256" key="2">
    <source>
        <dbReference type="ARBA" id="ARBA00022679"/>
    </source>
</evidence>
<dbReference type="InterPro" id="IPR004629">
    <property type="entry name" value="WecG_TagA_CpsF"/>
</dbReference>
<proteinExistence type="predicted"/>
<dbReference type="AlphaFoldDB" id="A0A6N9TMN3"/>
<dbReference type="Pfam" id="PF03808">
    <property type="entry name" value="Glyco_tran_WecG"/>
    <property type="match status" value="1"/>
</dbReference>
<gene>
    <name evidence="4" type="ORF">G3N55_06765</name>
</gene>
<organism evidence="4 5">
    <name type="scientific">Dissulfurirhabdus thermomarina</name>
    <dbReference type="NCBI Taxonomy" id="1765737"/>
    <lineage>
        <taxon>Bacteria</taxon>
        <taxon>Deltaproteobacteria</taxon>
        <taxon>Dissulfurirhabdaceae</taxon>
        <taxon>Dissulfurirhabdus</taxon>
    </lineage>
</organism>
<dbReference type="EMBL" id="JAAGRR010000064">
    <property type="protein sequence ID" value="NDY42542.1"/>
    <property type="molecule type" value="Genomic_DNA"/>
</dbReference>
<sequence>MERNKLFGFDFVTCECVEHVAEYIINFEIFDLDDNKIPFVITPNVDQIVKFNHYFELRSFYDKSFLILPDGAPVIVVSRLLGKPLAGRLTGSDLFGVLFKRIKAKNERCFFVVSRNKIGLKLMSEYDNIIWEAAPFFDADDRVMIGNLANKYSGVIEREMPKYVFIGLGFPKQERLGKLIFLKLMERRKYVPVFLLLGAAFEFYTGLKRRAPLLMRRLGLEWFFRLMLEPRRLSKRYLFDDLQFVKILLHELANSKNVD</sequence>
<keyword evidence="3" id="KW-0472">Membrane</keyword>
<dbReference type="GO" id="GO:0016758">
    <property type="term" value="F:hexosyltransferase activity"/>
    <property type="evidence" value="ECO:0007669"/>
    <property type="project" value="TreeGrafter"/>
</dbReference>
<comment type="caution">
    <text evidence="4">The sequence shown here is derived from an EMBL/GenBank/DDBJ whole genome shotgun (WGS) entry which is preliminary data.</text>
</comment>
<feature type="transmembrane region" description="Helical" evidence="3">
    <location>
        <begin position="190"/>
        <end position="207"/>
    </location>
</feature>
<dbReference type="RefSeq" id="WP_163298680.1">
    <property type="nucleotide sequence ID" value="NZ_JAAGRR010000064.1"/>
</dbReference>
<evidence type="ECO:0000313" key="5">
    <source>
        <dbReference type="Proteomes" id="UP000469346"/>
    </source>
</evidence>
<keyword evidence="5" id="KW-1185">Reference proteome</keyword>
<dbReference type="PANTHER" id="PTHR34136">
    <property type="match status" value="1"/>
</dbReference>
<evidence type="ECO:0000256" key="3">
    <source>
        <dbReference type="SAM" id="Phobius"/>
    </source>
</evidence>
<dbReference type="PANTHER" id="PTHR34136:SF1">
    <property type="entry name" value="UDP-N-ACETYL-D-MANNOSAMINURONIC ACID TRANSFERASE"/>
    <property type="match status" value="1"/>
</dbReference>
<accession>A0A6N9TMN3</accession>
<dbReference type="NCBIfam" id="TIGR00696">
    <property type="entry name" value="wecG_tagA_cpsF"/>
    <property type="match status" value="1"/>
</dbReference>
<dbReference type="Proteomes" id="UP000469346">
    <property type="component" value="Unassembled WGS sequence"/>
</dbReference>
<keyword evidence="2 4" id="KW-0808">Transferase</keyword>
<protein>
    <submittedName>
        <fullName evidence="4">WecB/TagA/CpsF family glycosyltransferase</fullName>
    </submittedName>
</protein>
<evidence type="ECO:0000256" key="1">
    <source>
        <dbReference type="ARBA" id="ARBA00022676"/>
    </source>
</evidence>